<evidence type="ECO:0000313" key="2">
    <source>
        <dbReference type="Proteomes" id="UP000807306"/>
    </source>
</evidence>
<keyword evidence="2" id="KW-1185">Reference proteome</keyword>
<sequence length="325" mass="36555">MDTPTELLDHIFSFLRDDIASLRTSFSASKLLKQIAERHFYAHVKLSSQEPGNNNSHQSTTLNQIQLENLLAERPHIAPYIKSIEAAITEADIIFWKSNPSKDDTGGTVISTPQLPSLQMFCISPYDPWHHKRIVWDVIPSLLRMFWENLIRLPTIEKIAIHKITGFPVEMLDRCSKLICLSFQDVELSCALPAQSDFSVLTPITQLRHLTLFGGHEPLRTNNNWLLQGAGTDTTRVSHLSSLHFRTKNIEDFDFLNRIAGSCSRTLRELTVEIAQSPGSTSCQTSYLAESSSADPMASNLIRTEPNLDTPCLNSLGWPTTLEKI</sequence>
<dbReference type="AlphaFoldDB" id="A0A9P6JMI8"/>
<gene>
    <name evidence="1" type="ORF">CPB83DRAFT_908855</name>
</gene>
<dbReference type="Proteomes" id="UP000807306">
    <property type="component" value="Unassembled WGS sequence"/>
</dbReference>
<accession>A0A9P6JMI8</accession>
<comment type="caution">
    <text evidence="1">The sequence shown here is derived from an EMBL/GenBank/DDBJ whole genome shotgun (WGS) entry which is preliminary data.</text>
</comment>
<dbReference type="EMBL" id="MU157878">
    <property type="protein sequence ID" value="KAF9525888.1"/>
    <property type="molecule type" value="Genomic_DNA"/>
</dbReference>
<evidence type="ECO:0000313" key="1">
    <source>
        <dbReference type="EMBL" id="KAF9525888.1"/>
    </source>
</evidence>
<proteinExistence type="predicted"/>
<dbReference type="OrthoDB" id="2788229at2759"/>
<name>A0A9P6JMI8_9AGAR</name>
<reference evidence="1" key="1">
    <citation type="submission" date="2020-11" db="EMBL/GenBank/DDBJ databases">
        <authorList>
            <consortium name="DOE Joint Genome Institute"/>
            <person name="Ahrendt S."/>
            <person name="Riley R."/>
            <person name="Andreopoulos W."/>
            <person name="Labutti K."/>
            <person name="Pangilinan J."/>
            <person name="Ruiz-Duenas F.J."/>
            <person name="Barrasa J.M."/>
            <person name="Sanchez-Garcia M."/>
            <person name="Camarero S."/>
            <person name="Miyauchi S."/>
            <person name="Serrano A."/>
            <person name="Linde D."/>
            <person name="Babiker R."/>
            <person name="Drula E."/>
            <person name="Ayuso-Fernandez I."/>
            <person name="Pacheco R."/>
            <person name="Padilla G."/>
            <person name="Ferreira P."/>
            <person name="Barriuso J."/>
            <person name="Kellner H."/>
            <person name="Castanera R."/>
            <person name="Alfaro M."/>
            <person name="Ramirez L."/>
            <person name="Pisabarro A.G."/>
            <person name="Kuo A."/>
            <person name="Tritt A."/>
            <person name="Lipzen A."/>
            <person name="He G."/>
            <person name="Yan M."/>
            <person name="Ng V."/>
            <person name="Cullen D."/>
            <person name="Martin F."/>
            <person name="Rosso M.-N."/>
            <person name="Henrissat B."/>
            <person name="Hibbett D."/>
            <person name="Martinez A.T."/>
            <person name="Grigoriev I.V."/>
        </authorList>
    </citation>
    <scope>NUCLEOTIDE SEQUENCE</scope>
    <source>
        <strain evidence="1">CBS 506.95</strain>
    </source>
</reference>
<protein>
    <submittedName>
        <fullName evidence="1">Uncharacterized protein</fullName>
    </submittedName>
</protein>
<organism evidence="1 2">
    <name type="scientific">Crepidotus variabilis</name>
    <dbReference type="NCBI Taxonomy" id="179855"/>
    <lineage>
        <taxon>Eukaryota</taxon>
        <taxon>Fungi</taxon>
        <taxon>Dikarya</taxon>
        <taxon>Basidiomycota</taxon>
        <taxon>Agaricomycotina</taxon>
        <taxon>Agaricomycetes</taxon>
        <taxon>Agaricomycetidae</taxon>
        <taxon>Agaricales</taxon>
        <taxon>Agaricineae</taxon>
        <taxon>Crepidotaceae</taxon>
        <taxon>Crepidotus</taxon>
    </lineage>
</organism>